<keyword evidence="2" id="KW-1185">Reference proteome</keyword>
<evidence type="ECO:0000313" key="2">
    <source>
        <dbReference type="Proteomes" id="UP000489600"/>
    </source>
</evidence>
<accession>A0A565C2D0</accession>
<comment type="caution">
    <text evidence="1">The sequence shown here is derived from an EMBL/GenBank/DDBJ whole genome shotgun (WGS) entry which is preliminary data.</text>
</comment>
<dbReference type="Proteomes" id="UP000489600">
    <property type="component" value="Unassembled WGS sequence"/>
</dbReference>
<organism evidence="1 2">
    <name type="scientific">Arabis nemorensis</name>
    <dbReference type="NCBI Taxonomy" id="586526"/>
    <lineage>
        <taxon>Eukaryota</taxon>
        <taxon>Viridiplantae</taxon>
        <taxon>Streptophyta</taxon>
        <taxon>Embryophyta</taxon>
        <taxon>Tracheophyta</taxon>
        <taxon>Spermatophyta</taxon>
        <taxon>Magnoliopsida</taxon>
        <taxon>eudicotyledons</taxon>
        <taxon>Gunneridae</taxon>
        <taxon>Pentapetalae</taxon>
        <taxon>rosids</taxon>
        <taxon>malvids</taxon>
        <taxon>Brassicales</taxon>
        <taxon>Brassicaceae</taxon>
        <taxon>Arabideae</taxon>
        <taxon>Arabis</taxon>
    </lineage>
</organism>
<proteinExistence type="predicted"/>
<reference evidence="1" key="1">
    <citation type="submission" date="2019-07" db="EMBL/GenBank/DDBJ databases">
        <authorList>
            <person name="Dittberner H."/>
        </authorList>
    </citation>
    <scope>NUCLEOTIDE SEQUENCE [LARGE SCALE GENOMIC DNA]</scope>
</reference>
<dbReference type="AlphaFoldDB" id="A0A565C2D0"/>
<name>A0A565C2D0_9BRAS</name>
<protein>
    <submittedName>
        <fullName evidence="1">Uncharacterized protein</fullName>
    </submittedName>
</protein>
<gene>
    <name evidence="1" type="ORF">ANE_LOCUS18258</name>
</gene>
<evidence type="ECO:0000313" key="1">
    <source>
        <dbReference type="EMBL" id="VVB07814.1"/>
    </source>
</evidence>
<dbReference type="EMBL" id="CABITT030000006">
    <property type="protein sequence ID" value="VVB07814.1"/>
    <property type="molecule type" value="Genomic_DNA"/>
</dbReference>
<sequence>MLQSACSVASSRLERAATIQAKIPPKPPDPPDKIPISSCSPIPAMTHHKIGMAPDLGGRRMGRAFVARSLHLLMPCPRFATLESWSSIAGRRRREEMTPPETNWFSLDVDHRHSGSISHPCEISNLLYRLSLSEMAEKAV</sequence>